<dbReference type="OrthoDB" id="3599883at2759"/>
<name>A0A9W9I039_9EURO</name>
<evidence type="ECO:0000256" key="1">
    <source>
        <dbReference type="SAM" id="MobiDB-lite"/>
    </source>
</evidence>
<reference evidence="2" key="2">
    <citation type="journal article" date="2023" name="IMA Fungus">
        <title>Comparative genomic study of the Penicillium genus elucidates a diverse pangenome and 15 lateral gene transfer events.</title>
        <authorList>
            <person name="Petersen C."/>
            <person name="Sorensen T."/>
            <person name="Nielsen M.R."/>
            <person name="Sondergaard T.E."/>
            <person name="Sorensen J.L."/>
            <person name="Fitzpatrick D.A."/>
            <person name="Frisvad J.C."/>
            <person name="Nielsen K.L."/>
        </authorList>
    </citation>
    <scope>NUCLEOTIDE SEQUENCE</scope>
    <source>
        <strain evidence="2">IBT 26290</strain>
    </source>
</reference>
<feature type="compositionally biased region" description="Basic residues" evidence="1">
    <location>
        <begin position="18"/>
        <end position="31"/>
    </location>
</feature>
<dbReference type="InterPro" id="IPR024368">
    <property type="entry name" value="Ecl1/2/3"/>
</dbReference>
<feature type="compositionally biased region" description="Polar residues" evidence="1">
    <location>
        <begin position="33"/>
        <end position="52"/>
    </location>
</feature>
<dbReference type="EMBL" id="JAPQKN010000004">
    <property type="protein sequence ID" value="KAJ5160740.1"/>
    <property type="molecule type" value="Genomic_DNA"/>
</dbReference>
<sequence>MTQSTASHRRSPSSPHTSKPKLTRPGLHRRGTSGLSSVNLSISKLGSGQSTRSHSRGVTHYDDPDMAASFLNFCAMCERQITVPNNSLLYCSESCRRKDSCKPLSASLPSMSTMSSQPIPFHARSNSTYNISTTPPNSPPLSPRTIVAPMTPTRIPSSTPSTMPSIRIPASVPNVKTDLDPTEWKPVLGARTTSSSALATSDAWSYLSQFHGGASTLMTRRSHRSTASLPTLDGIVTPSLTHAPSIASSVSSTASDEMSLALAHGSRPLPPRHNPFFSLSHGGAAKGVALVMPHVATVREDADAVDIESDSGSIFPASSAVWEDEVCAKASAPIMVHGPAQKA</sequence>
<accession>A0A9W9I039</accession>
<evidence type="ECO:0000313" key="2">
    <source>
        <dbReference type="EMBL" id="KAJ5160740.1"/>
    </source>
</evidence>
<reference evidence="2" key="1">
    <citation type="submission" date="2022-11" db="EMBL/GenBank/DDBJ databases">
        <authorList>
            <person name="Petersen C."/>
        </authorList>
    </citation>
    <scope>NUCLEOTIDE SEQUENCE</scope>
    <source>
        <strain evidence="2">IBT 26290</strain>
    </source>
</reference>
<dbReference type="GeneID" id="81429044"/>
<evidence type="ECO:0000313" key="3">
    <source>
        <dbReference type="Proteomes" id="UP001149163"/>
    </source>
</evidence>
<feature type="region of interest" description="Disordered" evidence="1">
    <location>
        <begin position="1"/>
        <end position="59"/>
    </location>
</feature>
<proteinExistence type="predicted"/>
<protein>
    <recommendedName>
        <fullName evidence="4">Life-span regulatory factor</fullName>
    </recommendedName>
</protein>
<organism evidence="2 3">
    <name type="scientific">Penicillium canariense</name>
    <dbReference type="NCBI Taxonomy" id="189055"/>
    <lineage>
        <taxon>Eukaryota</taxon>
        <taxon>Fungi</taxon>
        <taxon>Dikarya</taxon>
        <taxon>Ascomycota</taxon>
        <taxon>Pezizomycotina</taxon>
        <taxon>Eurotiomycetes</taxon>
        <taxon>Eurotiomycetidae</taxon>
        <taxon>Eurotiales</taxon>
        <taxon>Aspergillaceae</taxon>
        <taxon>Penicillium</taxon>
    </lineage>
</organism>
<comment type="caution">
    <text evidence="2">The sequence shown here is derived from an EMBL/GenBank/DDBJ whole genome shotgun (WGS) entry which is preliminary data.</text>
</comment>
<gene>
    <name evidence="2" type="ORF">N7482_007744</name>
</gene>
<dbReference type="Pfam" id="PF12855">
    <property type="entry name" value="Ecl1"/>
    <property type="match status" value="1"/>
</dbReference>
<dbReference type="AlphaFoldDB" id="A0A9W9I039"/>
<evidence type="ECO:0008006" key="4">
    <source>
        <dbReference type="Google" id="ProtNLM"/>
    </source>
</evidence>
<dbReference type="RefSeq" id="XP_056542297.1">
    <property type="nucleotide sequence ID" value="XM_056689868.1"/>
</dbReference>
<dbReference type="Proteomes" id="UP001149163">
    <property type="component" value="Unassembled WGS sequence"/>
</dbReference>
<feature type="compositionally biased region" description="Low complexity" evidence="1">
    <location>
        <begin position="1"/>
        <end position="17"/>
    </location>
</feature>
<keyword evidence="3" id="KW-1185">Reference proteome</keyword>